<dbReference type="EMBL" id="GBRH01273510">
    <property type="protein sequence ID" value="JAD24385.1"/>
    <property type="molecule type" value="Transcribed_RNA"/>
</dbReference>
<evidence type="ECO:0000313" key="1">
    <source>
        <dbReference type="EMBL" id="JAD24385.1"/>
    </source>
</evidence>
<dbReference type="AlphaFoldDB" id="A0A0A8YGG0"/>
<proteinExistence type="predicted"/>
<organism evidence="1">
    <name type="scientific">Arundo donax</name>
    <name type="common">Giant reed</name>
    <name type="synonym">Donax arundinaceus</name>
    <dbReference type="NCBI Taxonomy" id="35708"/>
    <lineage>
        <taxon>Eukaryota</taxon>
        <taxon>Viridiplantae</taxon>
        <taxon>Streptophyta</taxon>
        <taxon>Embryophyta</taxon>
        <taxon>Tracheophyta</taxon>
        <taxon>Spermatophyta</taxon>
        <taxon>Magnoliopsida</taxon>
        <taxon>Liliopsida</taxon>
        <taxon>Poales</taxon>
        <taxon>Poaceae</taxon>
        <taxon>PACMAD clade</taxon>
        <taxon>Arundinoideae</taxon>
        <taxon>Arundineae</taxon>
        <taxon>Arundo</taxon>
    </lineage>
</organism>
<name>A0A0A8YGG0_ARUDO</name>
<reference evidence="1" key="2">
    <citation type="journal article" date="2015" name="Data Brief">
        <title>Shoot transcriptome of the giant reed, Arundo donax.</title>
        <authorList>
            <person name="Barrero R.A."/>
            <person name="Guerrero F.D."/>
            <person name="Moolhuijzen P."/>
            <person name="Goolsby J.A."/>
            <person name="Tidwell J."/>
            <person name="Bellgard S.E."/>
            <person name="Bellgard M.I."/>
        </authorList>
    </citation>
    <scope>NUCLEOTIDE SEQUENCE</scope>
    <source>
        <tissue evidence="1">Shoot tissue taken approximately 20 cm above the soil surface</tissue>
    </source>
</reference>
<reference evidence="1" key="1">
    <citation type="submission" date="2014-09" db="EMBL/GenBank/DDBJ databases">
        <authorList>
            <person name="Magalhaes I.L.F."/>
            <person name="Oliveira U."/>
            <person name="Santos F.R."/>
            <person name="Vidigal T.H.D.A."/>
            <person name="Brescovit A.D."/>
            <person name="Santos A.J."/>
        </authorList>
    </citation>
    <scope>NUCLEOTIDE SEQUENCE</scope>
    <source>
        <tissue evidence="1">Shoot tissue taken approximately 20 cm above the soil surface</tissue>
    </source>
</reference>
<accession>A0A0A8YGG0</accession>
<sequence>MLETKDPLFISLQRNDLC</sequence>
<protein>
    <submittedName>
        <fullName evidence="1">Uncharacterized protein</fullName>
    </submittedName>
</protein>